<sequence>MVLQIQRYAQRHGYAITTETSTQNHNVNKGRLLGAHSKRRTAAERAFDNSVRREASGFEYNQCPEALATTAS</sequence>
<accession>A0ABR4BDP6</accession>
<gene>
    <name evidence="1" type="ORF">ABVK25_003604</name>
</gene>
<evidence type="ECO:0000313" key="2">
    <source>
        <dbReference type="Proteomes" id="UP001590951"/>
    </source>
</evidence>
<keyword evidence="2" id="KW-1185">Reference proteome</keyword>
<protein>
    <submittedName>
        <fullName evidence="1">Uncharacterized protein</fullName>
    </submittedName>
</protein>
<proteinExistence type="predicted"/>
<dbReference type="EMBL" id="JBHFEH010000009">
    <property type="protein sequence ID" value="KAL2055962.1"/>
    <property type="molecule type" value="Genomic_DNA"/>
</dbReference>
<name>A0ABR4BDP6_9LECA</name>
<dbReference type="Proteomes" id="UP001590951">
    <property type="component" value="Unassembled WGS sequence"/>
</dbReference>
<comment type="caution">
    <text evidence="1">The sequence shown here is derived from an EMBL/GenBank/DDBJ whole genome shotgun (WGS) entry which is preliminary data.</text>
</comment>
<reference evidence="1 2" key="1">
    <citation type="submission" date="2024-09" db="EMBL/GenBank/DDBJ databases">
        <title>Rethinking Asexuality: The Enigmatic Case of Functional Sexual Genes in Lepraria (Stereocaulaceae).</title>
        <authorList>
            <person name="Doellman M."/>
            <person name="Sun Y."/>
            <person name="Barcenas-Pena A."/>
            <person name="Lumbsch H.T."/>
            <person name="Grewe F."/>
        </authorList>
    </citation>
    <scope>NUCLEOTIDE SEQUENCE [LARGE SCALE GENOMIC DNA]</scope>
    <source>
        <strain evidence="1 2">Grewe 0041</strain>
    </source>
</reference>
<organism evidence="1 2">
    <name type="scientific">Lepraria finkii</name>
    <dbReference type="NCBI Taxonomy" id="1340010"/>
    <lineage>
        <taxon>Eukaryota</taxon>
        <taxon>Fungi</taxon>
        <taxon>Dikarya</taxon>
        <taxon>Ascomycota</taxon>
        <taxon>Pezizomycotina</taxon>
        <taxon>Lecanoromycetes</taxon>
        <taxon>OSLEUM clade</taxon>
        <taxon>Lecanoromycetidae</taxon>
        <taxon>Lecanorales</taxon>
        <taxon>Lecanorineae</taxon>
        <taxon>Stereocaulaceae</taxon>
        <taxon>Lepraria</taxon>
    </lineage>
</organism>
<evidence type="ECO:0000313" key="1">
    <source>
        <dbReference type="EMBL" id="KAL2055962.1"/>
    </source>
</evidence>